<sequence length="52" mass="5736">MKIFKKVKTIQTATKILVSLQKLYVEAQTTALSASLASPYHPPPTAHQPDSR</sequence>
<reference evidence="1" key="1">
    <citation type="submission" date="2014-11" db="EMBL/GenBank/DDBJ databases">
        <authorList>
            <person name="Amaro Gonzalez C."/>
        </authorList>
    </citation>
    <scope>NUCLEOTIDE SEQUENCE</scope>
</reference>
<dbReference type="AlphaFoldDB" id="A0A0E9R0B5"/>
<reference evidence="1" key="2">
    <citation type="journal article" date="2015" name="Fish Shellfish Immunol.">
        <title>Early steps in the European eel (Anguilla anguilla)-Vibrio vulnificus interaction in the gills: Role of the RtxA13 toxin.</title>
        <authorList>
            <person name="Callol A."/>
            <person name="Pajuelo D."/>
            <person name="Ebbesson L."/>
            <person name="Teles M."/>
            <person name="MacKenzie S."/>
            <person name="Amaro C."/>
        </authorList>
    </citation>
    <scope>NUCLEOTIDE SEQUENCE</scope>
</reference>
<protein>
    <submittedName>
        <fullName evidence="1">Uncharacterized protein</fullName>
    </submittedName>
</protein>
<name>A0A0E9R0B5_ANGAN</name>
<dbReference type="EMBL" id="GBXM01086023">
    <property type="protein sequence ID" value="JAH22554.1"/>
    <property type="molecule type" value="Transcribed_RNA"/>
</dbReference>
<evidence type="ECO:0000313" key="1">
    <source>
        <dbReference type="EMBL" id="JAH22554.1"/>
    </source>
</evidence>
<accession>A0A0E9R0B5</accession>
<proteinExistence type="predicted"/>
<organism evidence="1">
    <name type="scientific">Anguilla anguilla</name>
    <name type="common">European freshwater eel</name>
    <name type="synonym">Muraena anguilla</name>
    <dbReference type="NCBI Taxonomy" id="7936"/>
    <lineage>
        <taxon>Eukaryota</taxon>
        <taxon>Metazoa</taxon>
        <taxon>Chordata</taxon>
        <taxon>Craniata</taxon>
        <taxon>Vertebrata</taxon>
        <taxon>Euteleostomi</taxon>
        <taxon>Actinopterygii</taxon>
        <taxon>Neopterygii</taxon>
        <taxon>Teleostei</taxon>
        <taxon>Anguilliformes</taxon>
        <taxon>Anguillidae</taxon>
        <taxon>Anguilla</taxon>
    </lineage>
</organism>